<feature type="domain" description="FACT complex subunit SPT16 N-terminal lobe" evidence="12">
    <location>
        <begin position="5"/>
        <end position="167"/>
    </location>
</feature>
<evidence type="ECO:0000256" key="10">
    <source>
        <dbReference type="RuleBase" id="RU367052"/>
    </source>
</evidence>
<dbReference type="EMBL" id="JASJQH010007120">
    <property type="protein sequence ID" value="KAK9717863.1"/>
    <property type="molecule type" value="Genomic_DNA"/>
</dbReference>
<dbReference type="InterPro" id="IPR029149">
    <property type="entry name" value="Creatin/AminoP/Spt16_N"/>
</dbReference>
<dbReference type="SMART" id="SM01287">
    <property type="entry name" value="Rtt106"/>
    <property type="match status" value="1"/>
</dbReference>
<keyword evidence="15" id="KW-0378">Hydrolase</keyword>
<dbReference type="Pfam" id="PF08512">
    <property type="entry name" value="Rttp106-like_middle"/>
    <property type="match status" value="1"/>
</dbReference>
<keyword evidence="8 10" id="KW-0234">DNA repair</keyword>
<sequence>MSIQLDAKTFHRRARHLLSRWKNGAVDSYQKVDSIVVVTGNANEEIPYQKSTALQTWLLGYEFPSTLIALTADTIHFVTSGSKGNLLEGLKQGNNQVSVEIHKRSKDESHNRRLFEDIIRIISTSKEGKSVGVFLKDRIAGKFVDEWKAALKNSSHLFEEIDISASVAMTLAVKEEEEIKTTKIACKLSSLVMKNFFIDEMSSIIDEEKQITHDKLSESTENSIWDDGIVKRLKLPTDAKLDLADWCYSPIVQSGGSYDLRSSAISNSDNLHAGTIVCSLGIRYKSYCSNIGRTFLIDPNKTQERNYEFLLDLQRRVIETVKEGVLLKDVYLKALSFIKNKRPELESHFVKNCGFVTGIEFRESAFTLNEKNNKALQNGMIVIVVVGFQDIKNPKSNDDKSKHYSLLLIDTVRVTNDTPIVLTECSANLNDISYFFKDEAGEEESDTITKIDRDTKPVDSSPQHPKNSAILKSKFRSQEQTDESSEQKRKNHQKELAEQIQVEGLARFSGGKEENQDDKKVTFKKFESYKRETLLPKEVKELRVVVDHRNESIILPIYGLAVPFHISTLKNASKNDEGDYVYLRLNFVTPGQGVGKKEDLPFDDPGANFVRALTYRSSDTYRMTEIYKNILELKKNLAKREAEKKEMADIVEQDQLVEIKGKRPFRLPNVFARPVLDGKRMPGELEIHANGLRYLSPLKNEQKIDLLFSNIKHLFFQPCDYELVVILHVHLKNPIMIGKKKTKDVQFYREASDAQFDETGNRRRRYNYGDEDELEAEQEERRRRALLNKEFRSFSEKIAELSDSRVEVDVPFRELGFQGVPFRTNVLLQPTTEALIYLSDPPFLVITLGDIELAHLERVQFGLKNFDLVFVFKDYARQPFHTNTIPMTQLDNVKEWLDSVDVPFTEGPLNLNWNTIMKTINEDQAAFFQDGGWSFLRNDSDAENSDASEEMESEFEMESDDFAESSSNDSSIDSDDHSESGSGSDEDESGEDWDELEEKARKYDENKHGPATDHKRKSNEASAKPKKKARR</sequence>
<comment type="similarity">
    <text evidence="1 10">Belongs to the peptidase M24 family. SPT16 subfamily.</text>
</comment>
<dbReference type="InterPro" id="IPR048969">
    <property type="entry name" value="FACT_SPT16_C"/>
</dbReference>
<dbReference type="InterPro" id="IPR029148">
    <property type="entry name" value="FACT-SPT16_Nlobe"/>
</dbReference>
<feature type="compositionally biased region" description="Basic and acidic residues" evidence="11">
    <location>
        <begin position="447"/>
        <end position="457"/>
    </location>
</feature>
<evidence type="ECO:0000259" key="12">
    <source>
        <dbReference type="SMART" id="SM01285"/>
    </source>
</evidence>
<reference evidence="15 16" key="1">
    <citation type="submission" date="2023-04" db="EMBL/GenBank/DDBJ databases">
        <title>Genome of Basidiobolus ranarum AG-B5.</title>
        <authorList>
            <person name="Stajich J.E."/>
            <person name="Carter-House D."/>
            <person name="Gryganskyi A."/>
        </authorList>
    </citation>
    <scope>NUCLEOTIDE SEQUENCE [LARGE SCALE GENOMIC DNA]</scope>
    <source>
        <strain evidence="15 16">AG-B5</strain>
    </source>
</reference>
<evidence type="ECO:0000256" key="1">
    <source>
        <dbReference type="ARBA" id="ARBA00010779"/>
    </source>
</evidence>
<dbReference type="Gene3D" id="2.30.29.150">
    <property type="match status" value="1"/>
</dbReference>
<keyword evidence="16" id="KW-1185">Reference proteome</keyword>
<evidence type="ECO:0000256" key="5">
    <source>
        <dbReference type="ARBA" id="ARBA00023015"/>
    </source>
</evidence>
<comment type="subcellular location">
    <subcellularLocation>
        <location evidence="10">Nucleus</location>
    </subcellularLocation>
    <subcellularLocation>
        <location evidence="10">Chromosome</location>
    </subcellularLocation>
</comment>
<dbReference type="CDD" id="cd01091">
    <property type="entry name" value="CDC68-like"/>
    <property type="match status" value="1"/>
</dbReference>
<evidence type="ECO:0000313" key="15">
    <source>
        <dbReference type="EMBL" id="KAK9717863.1"/>
    </source>
</evidence>
<evidence type="ECO:0000256" key="6">
    <source>
        <dbReference type="ARBA" id="ARBA00023054"/>
    </source>
</evidence>
<dbReference type="SUPFAM" id="SSF55920">
    <property type="entry name" value="Creatinase/aminopeptidase"/>
    <property type="match status" value="1"/>
</dbReference>
<feature type="domain" description="Histone chaperone RTT106/FACT complex subunit SPT16-like middle" evidence="14">
    <location>
        <begin position="817"/>
        <end position="907"/>
    </location>
</feature>
<keyword evidence="9 10" id="KW-0539">Nucleus</keyword>
<proteinExistence type="inferred from homology"/>
<feature type="region of interest" description="Disordered" evidence="11">
    <location>
        <begin position="445"/>
        <end position="496"/>
    </location>
</feature>
<dbReference type="InterPro" id="IPR036005">
    <property type="entry name" value="Creatinase/aminopeptidase-like"/>
</dbReference>
<keyword evidence="6" id="KW-0175">Coiled coil</keyword>
<evidence type="ECO:0000256" key="4">
    <source>
        <dbReference type="ARBA" id="ARBA00022763"/>
    </source>
</evidence>
<dbReference type="PANTHER" id="PTHR13980">
    <property type="entry name" value="CDC68 RELATED"/>
    <property type="match status" value="1"/>
</dbReference>
<dbReference type="InterPro" id="IPR013953">
    <property type="entry name" value="FACT_SPT16_M"/>
</dbReference>
<keyword evidence="3 10" id="KW-0235">DNA replication</keyword>
<dbReference type="PANTHER" id="PTHR13980:SF15">
    <property type="entry name" value="FACT COMPLEX SUBUNIT SPT16"/>
    <property type="match status" value="1"/>
</dbReference>
<dbReference type="GO" id="GO:0004177">
    <property type="term" value="F:aminopeptidase activity"/>
    <property type="evidence" value="ECO:0007669"/>
    <property type="project" value="UniProtKB-KW"/>
</dbReference>
<evidence type="ECO:0000256" key="11">
    <source>
        <dbReference type="SAM" id="MobiDB-lite"/>
    </source>
</evidence>
<dbReference type="Pfam" id="PF24824">
    <property type="entry name" value="PH_SPT16"/>
    <property type="match status" value="1"/>
</dbReference>
<dbReference type="Pfam" id="PF08644">
    <property type="entry name" value="SPT16"/>
    <property type="match status" value="1"/>
</dbReference>
<evidence type="ECO:0000259" key="14">
    <source>
        <dbReference type="SMART" id="SM01287"/>
    </source>
</evidence>
<feature type="compositionally biased region" description="Acidic residues" evidence="11">
    <location>
        <begin position="984"/>
        <end position="997"/>
    </location>
</feature>
<comment type="function">
    <text evidence="10">Component of the FACT complex, a general chromatin factor that acts to reorganize nucleosomes. The FACT complex is involved in multiple processes that require DNA as a template such as mRNA elongation, DNA replication and DNA repair. During transcription elongation the FACT complex acts as a histone chaperone that both destabilizes and restores nucleosomal structure. It facilitates the passage of RNA polymerase II and transcription by promoting the dissociation of one histone H2A-H2B dimer from the nucleosome, then subsequently promotes the reestablishment of the nucleosome following the passage of RNA polymerase II.</text>
</comment>
<name>A0ABR2W2L3_9FUNG</name>
<dbReference type="InterPro" id="IPR033825">
    <property type="entry name" value="Spt16_M24"/>
</dbReference>
<evidence type="ECO:0000256" key="7">
    <source>
        <dbReference type="ARBA" id="ARBA00023163"/>
    </source>
</evidence>
<comment type="subunit">
    <text evidence="10">Component of the FACT complex.</text>
</comment>
<feature type="region of interest" description="Disordered" evidence="11">
    <location>
        <begin position="938"/>
        <end position="1031"/>
    </location>
</feature>
<evidence type="ECO:0000256" key="2">
    <source>
        <dbReference type="ARBA" id="ARBA00022454"/>
    </source>
</evidence>
<dbReference type="InterPro" id="IPR040258">
    <property type="entry name" value="Spt16"/>
</dbReference>
<keyword evidence="4 10" id="KW-0227">DNA damage</keyword>
<protein>
    <recommendedName>
        <fullName evidence="10">FACT complex subunit</fullName>
    </recommendedName>
</protein>
<feature type="compositionally biased region" description="Basic and acidic residues" evidence="11">
    <location>
        <begin position="998"/>
        <end position="1013"/>
    </location>
</feature>
<dbReference type="Pfam" id="PF21091">
    <property type="entry name" value="SPT16_C"/>
    <property type="match status" value="1"/>
</dbReference>
<feature type="compositionally biased region" description="Acidic residues" evidence="11">
    <location>
        <begin position="941"/>
        <end position="963"/>
    </location>
</feature>
<dbReference type="Gene3D" id="3.90.230.10">
    <property type="entry name" value="Creatinase/methionine aminopeptidase superfamily"/>
    <property type="match status" value="1"/>
</dbReference>
<evidence type="ECO:0000256" key="3">
    <source>
        <dbReference type="ARBA" id="ARBA00022705"/>
    </source>
</evidence>
<keyword evidence="15" id="KW-0645">Protease</keyword>
<feature type="domain" description="FACT complex subunit SPT16 middle" evidence="13">
    <location>
        <begin position="544"/>
        <end position="694"/>
    </location>
</feature>
<evidence type="ECO:0000256" key="8">
    <source>
        <dbReference type="ARBA" id="ARBA00023204"/>
    </source>
</evidence>
<dbReference type="Gene3D" id="2.30.29.210">
    <property type="entry name" value="FACT complex subunit Spt16p/Cdc68p"/>
    <property type="match status" value="1"/>
</dbReference>
<dbReference type="Pfam" id="PF00557">
    <property type="entry name" value="Peptidase_M24"/>
    <property type="match status" value="1"/>
</dbReference>
<evidence type="ECO:0000256" key="9">
    <source>
        <dbReference type="ARBA" id="ARBA00023242"/>
    </source>
</evidence>
<dbReference type="Proteomes" id="UP001479436">
    <property type="component" value="Unassembled WGS sequence"/>
</dbReference>
<dbReference type="SMART" id="SM01285">
    <property type="entry name" value="FACT-Spt16_Nlob"/>
    <property type="match status" value="1"/>
</dbReference>
<organism evidence="15 16">
    <name type="scientific">Basidiobolus ranarum</name>
    <dbReference type="NCBI Taxonomy" id="34480"/>
    <lineage>
        <taxon>Eukaryota</taxon>
        <taxon>Fungi</taxon>
        <taxon>Fungi incertae sedis</taxon>
        <taxon>Zoopagomycota</taxon>
        <taxon>Entomophthoromycotina</taxon>
        <taxon>Basidiobolomycetes</taxon>
        <taxon>Basidiobolales</taxon>
        <taxon>Basidiobolaceae</taxon>
        <taxon>Basidiobolus</taxon>
    </lineage>
</organism>
<accession>A0ABR2W2L3</accession>
<comment type="caution">
    <text evidence="15">The sequence shown here is derived from an EMBL/GenBank/DDBJ whole genome shotgun (WGS) entry which is preliminary data.</text>
</comment>
<dbReference type="Pfam" id="PF14826">
    <property type="entry name" value="FACT-Spt16_Nlob"/>
    <property type="match status" value="1"/>
</dbReference>
<keyword evidence="2 10" id="KW-0158">Chromosome</keyword>
<dbReference type="InterPro" id="IPR056595">
    <property type="entry name" value="Fact-SPT16_PH"/>
</dbReference>
<keyword evidence="5 10" id="KW-0805">Transcription regulation</keyword>
<feature type="compositionally biased region" description="Basic and acidic residues" evidence="11">
    <location>
        <begin position="485"/>
        <end position="496"/>
    </location>
</feature>
<evidence type="ECO:0000259" key="13">
    <source>
        <dbReference type="SMART" id="SM01286"/>
    </source>
</evidence>
<dbReference type="InterPro" id="IPR013719">
    <property type="entry name" value="RTT106/SPT16-like_middle_dom"/>
</dbReference>
<keyword evidence="7 10" id="KW-0804">Transcription</keyword>
<dbReference type="InterPro" id="IPR000994">
    <property type="entry name" value="Pept_M24"/>
</dbReference>
<keyword evidence="15" id="KW-0031">Aminopeptidase</keyword>
<dbReference type="Gene3D" id="2.30.29.30">
    <property type="entry name" value="Pleckstrin-homology domain (PH domain)/Phosphotyrosine-binding domain (PTB)"/>
    <property type="match status" value="1"/>
</dbReference>
<dbReference type="SMART" id="SM01286">
    <property type="entry name" value="SPT16"/>
    <property type="match status" value="1"/>
</dbReference>
<dbReference type="InterPro" id="IPR011993">
    <property type="entry name" value="PH-like_dom_sf"/>
</dbReference>
<dbReference type="Gene3D" id="3.40.350.10">
    <property type="entry name" value="Creatinase/prolidase N-terminal domain"/>
    <property type="match status" value="1"/>
</dbReference>
<gene>
    <name evidence="15" type="primary">SPT16_1</name>
    <name evidence="15" type="ORF">K7432_005893</name>
</gene>
<evidence type="ECO:0000313" key="16">
    <source>
        <dbReference type="Proteomes" id="UP001479436"/>
    </source>
</evidence>